<accession>A0A2I0GSZ7</accession>
<name>A0A2I0GSZ7_PUNGR</name>
<organism evidence="1 2">
    <name type="scientific">Punica granatum</name>
    <name type="common">Pomegranate</name>
    <dbReference type="NCBI Taxonomy" id="22663"/>
    <lineage>
        <taxon>Eukaryota</taxon>
        <taxon>Viridiplantae</taxon>
        <taxon>Streptophyta</taxon>
        <taxon>Embryophyta</taxon>
        <taxon>Tracheophyta</taxon>
        <taxon>Spermatophyta</taxon>
        <taxon>Magnoliopsida</taxon>
        <taxon>eudicotyledons</taxon>
        <taxon>Gunneridae</taxon>
        <taxon>Pentapetalae</taxon>
        <taxon>rosids</taxon>
        <taxon>malvids</taxon>
        <taxon>Myrtales</taxon>
        <taxon>Lythraceae</taxon>
        <taxon>Punica</taxon>
    </lineage>
</organism>
<protein>
    <submittedName>
        <fullName evidence="1">Uncharacterized protein</fullName>
    </submittedName>
</protein>
<sequence>MEKLIRRNGKPKIYIPEQVNRPVGPSCEKLSREIGAIVRQFAPVRVNGWTEIPETEKNVLNERVLARVDIEWDLKHVKDCVNEMMSDRY</sequence>
<evidence type="ECO:0000313" key="2">
    <source>
        <dbReference type="Proteomes" id="UP000233551"/>
    </source>
</evidence>
<gene>
    <name evidence="1" type="ORF">CRG98_050128</name>
</gene>
<evidence type="ECO:0000313" key="1">
    <source>
        <dbReference type="EMBL" id="PKH69505.1"/>
    </source>
</evidence>
<dbReference type="EMBL" id="PGOL01044670">
    <property type="protein sequence ID" value="PKH69505.1"/>
    <property type="molecule type" value="Genomic_DNA"/>
</dbReference>
<keyword evidence="2" id="KW-1185">Reference proteome</keyword>
<dbReference type="Proteomes" id="UP000233551">
    <property type="component" value="Unassembled WGS sequence"/>
</dbReference>
<reference evidence="1 2" key="1">
    <citation type="submission" date="2017-11" db="EMBL/GenBank/DDBJ databases">
        <title>De-novo sequencing of pomegranate (Punica granatum L.) genome.</title>
        <authorList>
            <person name="Akparov Z."/>
            <person name="Amiraslanov A."/>
            <person name="Hajiyeva S."/>
            <person name="Abbasov M."/>
            <person name="Kaur K."/>
            <person name="Hamwieh A."/>
            <person name="Solovyev V."/>
            <person name="Salamov A."/>
            <person name="Braich B."/>
            <person name="Kosarev P."/>
            <person name="Mahmoud A."/>
            <person name="Hajiyev E."/>
            <person name="Babayeva S."/>
            <person name="Izzatullayeva V."/>
            <person name="Mammadov A."/>
            <person name="Mammadov A."/>
            <person name="Sharifova S."/>
            <person name="Ojaghi J."/>
            <person name="Eynullazada K."/>
            <person name="Bayramov B."/>
            <person name="Abdulazimova A."/>
            <person name="Shahmuradov I."/>
        </authorList>
    </citation>
    <scope>NUCLEOTIDE SEQUENCE [LARGE SCALE GENOMIC DNA]</scope>
    <source>
        <strain evidence="2">cv. AG2017</strain>
        <tissue evidence="1">Leaf</tissue>
    </source>
</reference>
<comment type="caution">
    <text evidence="1">The sequence shown here is derived from an EMBL/GenBank/DDBJ whole genome shotgun (WGS) entry which is preliminary data.</text>
</comment>
<dbReference type="AlphaFoldDB" id="A0A2I0GSZ7"/>
<proteinExistence type="predicted"/>